<dbReference type="AlphaFoldDB" id="A0A9D1M7Z6"/>
<name>A0A9D1M7Z6_9BACT</name>
<dbReference type="PANTHER" id="PTHR34985:SF1">
    <property type="entry name" value="SLR0554 PROTEIN"/>
    <property type="match status" value="1"/>
</dbReference>
<dbReference type="Proteomes" id="UP000824112">
    <property type="component" value="Unassembled WGS sequence"/>
</dbReference>
<reference evidence="2" key="1">
    <citation type="submission" date="2020-10" db="EMBL/GenBank/DDBJ databases">
        <authorList>
            <person name="Gilroy R."/>
        </authorList>
    </citation>
    <scope>NUCLEOTIDE SEQUENCE</scope>
    <source>
        <strain evidence="2">CHK158-818</strain>
    </source>
</reference>
<organism evidence="2 3">
    <name type="scientific">Candidatus Gallibacteroides avistercoris</name>
    <dbReference type="NCBI Taxonomy" id="2840833"/>
    <lineage>
        <taxon>Bacteria</taxon>
        <taxon>Pseudomonadati</taxon>
        <taxon>Bacteroidota</taxon>
        <taxon>Bacteroidia</taxon>
        <taxon>Bacteroidales</taxon>
        <taxon>Bacteroidaceae</taxon>
        <taxon>Bacteroidaceae incertae sedis</taxon>
        <taxon>Candidatus Gallibacteroides</taxon>
    </lineage>
</organism>
<sequence length="329" mass="38694">MKTFNPIEDYFDTVRGKYKGESHIDLLADHLRARDFGDREPGYYQERLRRYLKKWLVAAVACAFGIRYNDVSVGFISEEGGIGKTYITQFLIPYEIRDYRVDAQPPSEKFELEREFTRNLFVNFDEFVGITRSTTERFKKLLSASDICLTSNGFSSNVTRRASATFTTNRTEELGGFLTQNMGTRRFLCFELDSIDQRYSERVDINQVYAEALLLMEKADFCYVWGMDDFKEFEQYNSRYMQKSAAYNVLRDLYTPAISEKEPHAWLMPSEILRRLKHDRKISISDCITEESIGMALRQLGFQRAKKKINGESRWRYLVKREDQEKQIT</sequence>
<evidence type="ECO:0000313" key="3">
    <source>
        <dbReference type="Proteomes" id="UP000824112"/>
    </source>
</evidence>
<gene>
    <name evidence="2" type="ORF">IAB03_05075</name>
</gene>
<dbReference type="Pfam" id="PF05272">
    <property type="entry name" value="VapE-like_dom"/>
    <property type="match status" value="1"/>
</dbReference>
<dbReference type="EMBL" id="DVNA01000117">
    <property type="protein sequence ID" value="HIU55167.1"/>
    <property type="molecule type" value="Genomic_DNA"/>
</dbReference>
<evidence type="ECO:0000259" key="1">
    <source>
        <dbReference type="Pfam" id="PF05272"/>
    </source>
</evidence>
<dbReference type="PANTHER" id="PTHR34985">
    <property type="entry name" value="SLR0554 PROTEIN"/>
    <property type="match status" value="1"/>
</dbReference>
<proteinExistence type="predicted"/>
<dbReference type="InterPro" id="IPR007936">
    <property type="entry name" value="VapE-like_dom"/>
</dbReference>
<accession>A0A9D1M7Z6</accession>
<feature type="domain" description="Virulence-associated protein E-like" evidence="1">
    <location>
        <begin position="48"/>
        <end position="224"/>
    </location>
</feature>
<reference evidence="2" key="2">
    <citation type="journal article" date="2021" name="PeerJ">
        <title>Extensive microbial diversity within the chicken gut microbiome revealed by metagenomics and culture.</title>
        <authorList>
            <person name="Gilroy R."/>
            <person name="Ravi A."/>
            <person name="Getino M."/>
            <person name="Pursley I."/>
            <person name="Horton D.L."/>
            <person name="Alikhan N.F."/>
            <person name="Baker D."/>
            <person name="Gharbi K."/>
            <person name="Hall N."/>
            <person name="Watson M."/>
            <person name="Adriaenssens E.M."/>
            <person name="Foster-Nyarko E."/>
            <person name="Jarju S."/>
            <person name="Secka A."/>
            <person name="Antonio M."/>
            <person name="Oren A."/>
            <person name="Chaudhuri R.R."/>
            <person name="La Ragione R."/>
            <person name="Hildebrand F."/>
            <person name="Pallen M.J."/>
        </authorList>
    </citation>
    <scope>NUCLEOTIDE SEQUENCE</scope>
    <source>
        <strain evidence="2">CHK158-818</strain>
    </source>
</reference>
<comment type="caution">
    <text evidence="2">The sequence shown here is derived from an EMBL/GenBank/DDBJ whole genome shotgun (WGS) entry which is preliminary data.</text>
</comment>
<evidence type="ECO:0000313" key="2">
    <source>
        <dbReference type="EMBL" id="HIU55167.1"/>
    </source>
</evidence>
<protein>
    <recommendedName>
        <fullName evidence="1">Virulence-associated protein E-like domain-containing protein</fullName>
    </recommendedName>
</protein>